<evidence type="ECO:0000256" key="1">
    <source>
        <dbReference type="ARBA" id="ARBA00000548"/>
    </source>
</evidence>
<dbReference type="PRINTS" id="PR00110">
    <property type="entry name" value="ALPHAAMYLASE"/>
</dbReference>
<evidence type="ECO:0000259" key="11">
    <source>
        <dbReference type="SMART" id="SM00642"/>
    </source>
</evidence>
<protein>
    <recommendedName>
        <fullName evidence="4 9">Alpha-amylase</fullName>
        <ecNumber evidence="4 9">3.2.1.1</ecNumber>
    </recommendedName>
</protein>
<evidence type="ECO:0000256" key="8">
    <source>
        <dbReference type="RuleBase" id="RU003615"/>
    </source>
</evidence>
<name>A0A2P6U0K9_CHLSO</name>
<evidence type="ECO:0000256" key="4">
    <source>
        <dbReference type="ARBA" id="ARBA00012595"/>
    </source>
</evidence>
<comment type="caution">
    <text evidence="13">The sequence shown here is derived from an EMBL/GenBank/DDBJ whole genome shotgun (WGS) entry which is preliminary data.</text>
</comment>
<evidence type="ECO:0000256" key="3">
    <source>
        <dbReference type="ARBA" id="ARBA00008061"/>
    </source>
</evidence>
<dbReference type="EC" id="3.2.1.1" evidence="4 9"/>
<evidence type="ECO:0000259" key="12">
    <source>
        <dbReference type="SMART" id="SM00810"/>
    </source>
</evidence>
<evidence type="ECO:0000313" key="14">
    <source>
        <dbReference type="Proteomes" id="UP000239899"/>
    </source>
</evidence>
<accession>A0A2P6U0K9</accession>
<dbReference type="Pfam" id="PF00128">
    <property type="entry name" value="Alpha-amylase"/>
    <property type="match status" value="1"/>
</dbReference>
<dbReference type="PANTHER" id="PTHR43447">
    <property type="entry name" value="ALPHA-AMYLASE"/>
    <property type="match status" value="1"/>
</dbReference>
<comment type="similarity">
    <text evidence="3 8">Belongs to the glycosyl hydrolase 13 family.</text>
</comment>
<feature type="domain" description="Glycosyl hydrolase family 13 catalytic" evidence="11">
    <location>
        <begin position="190"/>
        <end position="528"/>
    </location>
</feature>
<dbReference type="Gene3D" id="2.60.40.1180">
    <property type="entry name" value="Golgi alpha-mannosidase II"/>
    <property type="match status" value="1"/>
</dbReference>
<dbReference type="SMART" id="SM00810">
    <property type="entry name" value="Alpha-amyl_C2"/>
    <property type="match status" value="1"/>
</dbReference>
<dbReference type="GO" id="GO:0005509">
    <property type="term" value="F:calcium ion binding"/>
    <property type="evidence" value="ECO:0007669"/>
    <property type="project" value="InterPro"/>
</dbReference>
<sequence>MQATRAAALQGGSPALGHPRSHGGRRAALLQPSRQRLLRCRAAVGEAARPATADALEAARHAAELSLESYQYVKCQEPEHLDTVAALRHKLAAVQRELANATEEEYSRLAARSAAAAAAPAGGLQLSVDVDSLVREIQQQHAPVVVQHHAPPPPPKQAPAPAPEVAQNIVPLNLKPLDKSTIRPEGTGEEVLLQGFNWDSWKQQGGWFNHVAGRAEELATLGFTTIWLPPFTQSVSAEGYLPGDLYNLNSKYGSETELIACVKALQNHGIKVLGDAVLNHRCAQFQDDNGVWNKYGGRLAWDQRAIVGDDPNFRGRGNRSSGDIFSAAPNIDHSQEFVKRDLQEWMVWLRTHVGFDGWRLDFVKGFHGSHVKDYMEASSPQFAVGEYWDTLAYEWDGTPTHNQDAHRQRTVNWINAAGGLATAFDITLKGIMHAVFERCEYWRLRDSTGKPAGLLGWWPSRSVTFLENHDTGSSQGHWRFPHHAIEQGYAYILTHPGTPCVFLDHLLDRSCKDMIGRLIAIRKRAGIHCRSPIKILVAERDVYAARIEGVRGKLLMKIGPGDFTPPDSTWAIADCGHNWGVWFSSSTEQQ</sequence>
<dbReference type="Gene3D" id="3.20.20.80">
    <property type="entry name" value="Glycosidases"/>
    <property type="match status" value="1"/>
</dbReference>
<dbReference type="EMBL" id="LHPG02000003">
    <property type="protein sequence ID" value="PRW59861.1"/>
    <property type="molecule type" value="Genomic_DNA"/>
</dbReference>
<dbReference type="STRING" id="3076.A0A2P6U0K9"/>
<evidence type="ECO:0000256" key="2">
    <source>
        <dbReference type="ARBA" id="ARBA00001913"/>
    </source>
</evidence>
<evidence type="ECO:0000256" key="7">
    <source>
        <dbReference type="ARBA" id="ARBA00023295"/>
    </source>
</evidence>
<dbReference type="Proteomes" id="UP000239899">
    <property type="component" value="Unassembled WGS sequence"/>
</dbReference>
<dbReference type="SMART" id="SM00642">
    <property type="entry name" value="Aamy"/>
    <property type="match status" value="1"/>
</dbReference>
<evidence type="ECO:0000256" key="10">
    <source>
        <dbReference type="SAM" id="MobiDB-lite"/>
    </source>
</evidence>
<dbReference type="CDD" id="cd11314">
    <property type="entry name" value="AmyAc_arch_bac_plant_AmyA"/>
    <property type="match status" value="1"/>
</dbReference>
<comment type="cofactor">
    <cofactor evidence="2">
        <name>Ca(2+)</name>
        <dbReference type="ChEBI" id="CHEBI:29108"/>
    </cofactor>
</comment>
<feature type="domain" description="Alpha-amylase C-terminal beta-sheet" evidence="12">
    <location>
        <begin position="523"/>
        <end position="584"/>
    </location>
</feature>
<dbReference type="SUPFAM" id="SSF51445">
    <property type="entry name" value="(Trans)glycosidases"/>
    <property type="match status" value="1"/>
</dbReference>
<keyword evidence="5 9" id="KW-0378">Hydrolase</keyword>
<evidence type="ECO:0000256" key="5">
    <source>
        <dbReference type="ARBA" id="ARBA00022801"/>
    </source>
</evidence>
<keyword evidence="6 9" id="KW-0119">Carbohydrate metabolism</keyword>
<evidence type="ECO:0000256" key="6">
    <source>
        <dbReference type="ARBA" id="ARBA00023277"/>
    </source>
</evidence>
<dbReference type="InterPro" id="IPR012850">
    <property type="entry name" value="A-amylase_bs_C"/>
</dbReference>
<organism evidence="13 14">
    <name type="scientific">Chlorella sorokiniana</name>
    <name type="common">Freshwater green alga</name>
    <dbReference type="NCBI Taxonomy" id="3076"/>
    <lineage>
        <taxon>Eukaryota</taxon>
        <taxon>Viridiplantae</taxon>
        <taxon>Chlorophyta</taxon>
        <taxon>core chlorophytes</taxon>
        <taxon>Trebouxiophyceae</taxon>
        <taxon>Chlorellales</taxon>
        <taxon>Chlorellaceae</taxon>
        <taxon>Chlorella clade</taxon>
        <taxon>Chlorella</taxon>
    </lineage>
</organism>
<reference evidence="13 14" key="1">
    <citation type="journal article" date="2018" name="Plant J.">
        <title>Genome sequences of Chlorella sorokiniana UTEX 1602 and Micractinium conductrix SAG 241.80: implications to maltose excretion by a green alga.</title>
        <authorList>
            <person name="Arriola M.B."/>
            <person name="Velmurugan N."/>
            <person name="Zhang Y."/>
            <person name="Plunkett M.H."/>
            <person name="Hondzo H."/>
            <person name="Barney B.M."/>
        </authorList>
    </citation>
    <scope>NUCLEOTIDE SEQUENCE [LARGE SCALE GENOMIC DNA]</scope>
    <source>
        <strain evidence="14">UTEX 1602</strain>
    </source>
</reference>
<gene>
    <name evidence="13" type="ORF">C2E21_1657</name>
</gene>
<dbReference type="InterPro" id="IPR013780">
    <property type="entry name" value="Glyco_hydro_b"/>
</dbReference>
<proteinExistence type="inferred from homology"/>
<dbReference type="Pfam" id="PF07821">
    <property type="entry name" value="Alpha-amyl_C2"/>
    <property type="match status" value="1"/>
</dbReference>
<dbReference type="InterPro" id="IPR017853">
    <property type="entry name" value="GH"/>
</dbReference>
<dbReference type="InterPro" id="IPR006047">
    <property type="entry name" value="GH13_cat_dom"/>
</dbReference>
<dbReference type="OrthoDB" id="550577at2759"/>
<keyword evidence="14" id="KW-1185">Reference proteome</keyword>
<comment type="catalytic activity">
    <reaction evidence="1 9">
        <text>Endohydrolysis of (1-&gt;4)-alpha-D-glucosidic linkages in polysaccharides containing three or more (1-&gt;4)-alpha-linked D-glucose units.</text>
        <dbReference type="EC" id="3.2.1.1"/>
    </reaction>
</comment>
<evidence type="ECO:0000256" key="9">
    <source>
        <dbReference type="RuleBase" id="RU361134"/>
    </source>
</evidence>
<dbReference type="SUPFAM" id="SSF51011">
    <property type="entry name" value="Glycosyl hydrolase domain"/>
    <property type="match status" value="1"/>
</dbReference>
<evidence type="ECO:0000313" key="13">
    <source>
        <dbReference type="EMBL" id="PRW59861.1"/>
    </source>
</evidence>
<feature type="region of interest" description="Disordered" evidence="10">
    <location>
        <begin position="1"/>
        <end position="26"/>
    </location>
</feature>
<keyword evidence="7 9" id="KW-0326">Glycosidase</keyword>
<dbReference type="GO" id="GO:0004556">
    <property type="term" value="F:alpha-amylase activity"/>
    <property type="evidence" value="ECO:0007669"/>
    <property type="project" value="UniProtKB-UniRule"/>
</dbReference>
<dbReference type="AlphaFoldDB" id="A0A2P6U0K9"/>
<dbReference type="GO" id="GO:0005975">
    <property type="term" value="P:carbohydrate metabolic process"/>
    <property type="evidence" value="ECO:0007669"/>
    <property type="project" value="InterPro"/>
</dbReference>
<dbReference type="InterPro" id="IPR006046">
    <property type="entry name" value="Alpha_amylase"/>
</dbReference>